<dbReference type="InterPro" id="IPR014729">
    <property type="entry name" value="Rossmann-like_a/b/a_fold"/>
</dbReference>
<dbReference type="Proteomes" id="UP000295611">
    <property type="component" value="Unassembled WGS sequence"/>
</dbReference>
<evidence type="ECO:0000313" key="13">
    <source>
        <dbReference type="Proteomes" id="UP000295611"/>
    </source>
</evidence>
<dbReference type="InterPro" id="IPR033738">
    <property type="entry name" value="AsnB_N"/>
</dbReference>
<dbReference type="AlphaFoldDB" id="A0A4R7B3Z8"/>
<evidence type="ECO:0000256" key="5">
    <source>
        <dbReference type="ARBA" id="ARBA00022840"/>
    </source>
</evidence>
<comment type="pathway">
    <text evidence="1">Amino-acid biosynthesis; L-asparagine biosynthesis; L-asparagine from L-aspartate (L-Gln route): step 1/1.</text>
</comment>
<dbReference type="GO" id="GO:0004066">
    <property type="term" value="F:asparagine synthase (glutamine-hydrolyzing) activity"/>
    <property type="evidence" value="ECO:0007669"/>
    <property type="project" value="UniProtKB-EC"/>
</dbReference>
<keyword evidence="6 8" id="KW-0315">Glutamine amidotransferase</keyword>
<comment type="catalytic activity">
    <reaction evidence="7">
        <text>L-aspartate + L-glutamine + ATP + H2O = L-asparagine + L-glutamate + AMP + diphosphate + H(+)</text>
        <dbReference type="Rhea" id="RHEA:12228"/>
        <dbReference type="ChEBI" id="CHEBI:15377"/>
        <dbReference type="ChEBI" id="CHEBI:15378"/>
        <dbReference type="ChEBI" id="CHEBI:29985"/>
        <dbReference type="ChEBI" id="CHEBI:29991"/>
        <dbReference type="ChEBI" id="CHEBI:30616"/>
        <dbReference type="ChEBI" id="CHEBI:33019"/>
        <dbReference type="ChEBI" id="CHEBI:58048"/>
        <dbReference type="ChEBI" id="CHEBI:58359"/>
        <dbReference type="ChEBI" id="CHEBI:456215"/>
        <dbReference type="EC" id="6.3.5.4"/>
    </reaction>
</comment>
<name>A0A4R7B3Z8_9NEIS</name>
<evidence type="ECO:0000256" key="2">
    <source>
        <dbReference type="ARBA" id="ARBA00005752"/>
    </source>
</evidence>
<dbReference type="InterPro" id="IPR017932">
    <property type="entry name" value="GATase_2_dom"/>
</dbReference>
<accession>A0A4R7B3Z8</accession>
<dbReference type="CDD" id="cd00712">
    <property type="entry name" value="AsnB"/>
    <property type="match status" value="1"/>
</dbReference>
<dbReference type="EC" id="6.3.5.4" evidence="3"/>
<dbReference type="InterPro" id="IPR006426">
    <property type="entry name" value="Asn_synth_AEB"/>
</dbReference>
<dbReference type="GO" id="GO:0006529">
    <property type="term" value="P:asparagine biosynthetic process"/>
    <property type="evidence" value="ECO:0007669"/>
    <property type="project" value="UniProtKB-KW"/>
</dbReference>
<dbReference type="SUPFAM" id="SSF56235">
    <property type="entry name" value="N-terminal nucleophile aminohydrolases (Ntn hydrolases)"/>
    <property type="match status" value="1"/>
</dbReference>
<dbReference type="PROSITE" id="PS51278">
    <property type="entry name" value="GATASE_TYPE_2"/>
    <property type="match status" value="1"/>
</dbReference>
<dbReference type="RefSeq" id="WP_133681991.1">
    <property type="nucleotide sequence ID" value="NZ_SNZP01000010.1"/>
</dbReference>
<sequence>MCGIVGICVSPGHEIDLERLRKMTDAISHRGPDASGLWLSPDLRVGLGHRRLSILDLSPAGAQPMTSPSGRFVVTYNGEIYNFQALRQKLEEFGIHFNGHSDTEIVLAAFERWGIPDTLAKLSGMFALAVWDTEDQSLWLARDRVGIKPFFYSTANNQLLFASELKPLVIYLGTLPSISQVGLSEYLRLGYVPGELSIFEGIHKLPPGCYAKYQNGQLSAPIAYWHIEDVVARGASAMLTDTQDAIDQLEKTLSHAVASHMVSDVPLGAFLSGGIDSSTVVALMQAQSSRPIKTFSIGFHERGYNEAEHAHAVAKHLGTEHTELYVSDEDARGVIPLLPEMYDEPFADPSQIPTFLVSRLARQHVTVALSGDGGDELFAGYNRYMFVSSFWRRLKQLPAPLRKAMAQLLASKSADNWDNLFHRLKGILPKGVIPALPGQKIHKVATILPAASLDAVHARLIAQWPNPELLLQTPWRMDMPPEMNLSRLSDQALTDAEQQMLWDIQSYLVDDILTKVDRASMRVSLEARVPLLDPSVIDLAWRIPFSMKLREGNSKWILRQVLYRYVPKALVERPKMGFSVPVDDWLRHSLHDWADNYLAADRLNAEGYLESKTVRQTWQQHRTGTINAGGQIWTLLMFQTWLENAKQWV</sequence>
<gene>
    <name evidence="12" type="ORF">DFP86_110143</name>
</gene>
<dbReference type="Pfam" id="PF00733">
    <property type="entry name" value="Asn_synthase"/>
    <property type="match status" value="1"/>
</dbReference>
<dbReference type="EMBL" id="SNZP01000010">
    <property type="protein sequence ID" value="TDR76715.1"/>
    <property type="molecule type" value="Genomic_DNA"/>
</dbReference>
<dbReference type="SUPFAM" id="SSF52402">
    <property type="entry name" value="Adenine nucleotide alpha hydrolases-like"/>
    <property type="match status" value="1"/>
</dbReference>
<evidence type="ECO:0000256" key="10">
    <source>
        <dbReference type="PIRSR" id="PIRSR001589-3"/>
    </source>
</evidence>
<evidence type="ECO:0000313" key="12">
    <source>
        <dbReference type="EMBL" id="TDR76715.1"/>
    </source>
</evidence>
<feature type="binding site" evidence="9">
    <location>
        <position position="297"/>
    </location>
    <ligand>
        <name>ATP</name>
        <dbReference type="ChEBI" id="CHEBI:30616"/>
    </ligand>
</feature>
<dbReference type="Pfam" id="PF13537">
    <property type="entry name" value="GATase_7"/>
    <property type="match status" value="1"/>
</dbReference>
<keyword evidence="4 9" id="KW-0547">Nucleotide-binding</keyword>
<comment type="caution">
    <text evidence="12">The sequence shown here is derived from an EMBL/GenBank/DDBJ whole genome shotgun (WGS) entry which is preliminary data.</text>
</comment>
<evidence type="ECO:0000256" key="8">
    <source>
        <dbReference type="PIRSR" id="PIRSR001589-1"/>
    </source>
</evidence>
<keyword evidence="5 9" id="KW-0067">ATP-binding</keyword>
<keyword evidence="13" id="KW-1185">Reference proteome</keyword>
<reference evidence="12 13" key="1">
    <citation type="submission" date="2019-03" db="EMBL/GenBank/DDBJ databases">
        <title>Genomic Encyclopedia of Type Strains, Phase III (KMG-III): the genomes of soil and plant-associated and newly described type strains.</title>
        <authorList>
            <person name="Whitman W."/>
        </authorList>
    </citation>
    <scope>NUCLEOTIDE SEQUENCE [LARGE SCALE GENOMIC DNA]</scope>
    <source>
        <strain evidence="12 13">CECT 8976</strain>
    </source>
</reference>
<feature type="domain" description="Glutamine amidotransferase type-2" evidence="11">
    <location>
        <begin position="2"/>
        <end position="216"/>
    </location>
</feature>
<dbReference type="Gene3D" id="3.60.20.10">
    <property type="entry name" value="Glutamine Phosphoribosylpyrophosphate, subunit 1, domain 1"/>
    <property type="match status" value="1"/>
</dbReference>
<dbReference type="OrthoDB" id="9763290at2"/>
<dbReference type="Gene3D" id="3.40.50.620">
    <property type="entry name" value="HUPs"/>
    <property type="match status" value="1"/>
</dbReference>
<evidence type="ECO:0000259" key="11">
    <source>
        <dbReference type="PROSITE" id="PS51278"/>
    </source>
</evidence>
<evidence type="ECO:0000256" key="7">
    <source>
        <dbReference type="ARBA" id="ARBA00048741"/>
    </source>
</evidence>
<evidence type="ECO:0000256" key="1">
    <source>
        <dbReference type="ARBA" id="ARBA00005187"/>
    </source>
</evidence>
<evidence type="ECO:0000256" key="4">
    <source>
        <dbReference type="ARBA" id="ARBA00022741"/>
    </source>
</evidence>
<comment type="similarity">
    <text evidence="2">Belongs to the asparagine synthetase family.</text>
</comment>
<dbReference type="GO" id="GO:0005829">
    <property type="term" value="C:cytosol"/>
    <property type="evidence" value="ECO:0007669"/>
    <property type="project" value="TreeGrafter"/>
</dbReference>
<feature type="site" description="Important for beta-aspartyl-AMP intermediate formation" evidence="10">
    <location>
        <position position="372"/>
    </location>
</feature>
<keyword evidence="8" id="KW-0028">Amino-acid biosynthesis</keyword>
<proteinExistence type="inferred from homology"/>
<evidence type="ECO:0000256" key="9">
    <source>
        <dbReference type="PIRSR" id="PIRSR001589-2"/>
    </source>
</evidence>
<protein>
    <recommendedName>
        <fullName evidence="3">asparagine synthase (glutamine-hydrolyzing)</fullName>
        <ecNumber evidence="3">6.3.5.4</ecNumber>
    </recommendedName>
</protein>
<evidence type="ECO:0000256" key="3">
    <source>
        <dbReference type="ARBA" id="ARBA00012737"/>
    </source>
</evidence>
<dbReference type="CDD" id="cd01991">
    <property type="entry name" value="Asn_synthase_B_C"/>
    <property type="match status" value="1"/>
</dbReference>
<keyword evidence="8" id="KW-0061">Asparagine biosynthesis</keyword>
<dbReference type="InterPro" id="IPR001962">
    <property type="entry name" value="Asn_synthase"/>
</dbReference>
<dbReference type="PANTHER" id="PTHR43284:SF1">
    <property type="entry name" value="ASPARAGINE SYNTHETASE"/>
    <property type="match status" value="1"/>
</dbReference>
<dbReference type="InterPro" id="IPR029055">
    <property type="entry name" value="Ntn_hydrolases_N"/>
</dbReference>
<feature type="active site" description="For GATase activity" evidence="8">
    <location>
        <position position="2"/>
    </location>
</feature>
<evidence type="ECO:0000256" key="6">
    <source>
        <dbReference type="ARBA" id="ARBA00022962"/>
    </source>
</evidence>
<dbReference type="NCBIfam" id="TIGR01536">
    <property type="entry name" value="asn_synth_AEB"/>
    <property type="match status" value="1"/>
</dbReference>
<feature type="binding site" evidence="9">
    <location>
        <begin position="370"/>
        <end position="371"/>
    </location>
    <ligand>
        <name>ATP</name>
        <dbReference type="ChEBI" id="CHEBI:30616"/>
    </ligand>
</feature>
<dbReference type="GO" id="GO:0005524">
    <property type="term" value="F:ATP binding"/>
    <property type="evidence" value="ECO:0007669"/>
    <property type="project" value="UniProtKB-KW"/>
</dbReference>
<organism evidence="12 13">
    <name type="scientific">Paludibacterium purpuratum</name>
    <dbReference type="NCBI Taxonomy" id="1144873"/>
    <lineage>
        <taxon>Bacteria</taxon>
        <taxon>Pseudomonadati</taxon>
        <taxon>Pseudomonadota</taxon>
        <taxon>Betaproteobacteria</taxon>
        <taxon>Neisseriales</taxon>
        <taxon>Chromobacteriaceae</taxon>
        <taxon>Paludibacterium</taxon>
    </lineage>
</organism>
<dbReference type="PANTHER" id="PTHR43284">
    <property type="entry name" value="ASPARAGINE SYNTHETASE (GLUTAMINE-HYDROLYZING)"/>
    <property type="match status" value="1"/>
</dbReference>
<feature type="binding site" evidence="9">
    <location>
        <position position="102"/>
    </location>
    <ligand>
        <name>L-glutamine</name>
        <dbReference type="ChEBI" id="CHEBI:58359"/>
    </ligand>
</feature>
<dbReference type="InterPro" id="IPR051786">
    <property type="entry name" value="ASN_synthetase/amidase"/>
</dbReference>
<dbReference type="PIRSF" id="PIRSF001589">
    <property type="entry name" value="Asn_synthetase_glu-h"/>
    <property type="match status" value="1"/>
</dbReference>